<evidence type="ECO:0000256" key="1">
    <source>
        <dbReference type="SAM" id="MobiDB-lite"/>
    </source>
</evidence>
<protein>
    <submittedName>
        <fullName evidence="2">Uncharacterized protein</fullName>
    </submittedName>
</protein>
<comment type="caution">
    <text evidence="2">The sequence shown here is derived from an EMBL/GenBank/DDBJ whole genome shotgun (WGS) entry which is preliminary data.</text>
</comment>
<proteinExistence type="predicted"/>
<evidence type="ECO:0000313" key="2">
    <source>
        <dbReference type="EMBL" id="KAJ7317968.1"/>
    </source>
</evidence>
<feature type="region of interest" description="Disordered" evidence="1">
    <location>
        <begin position="1"/>
        <end position="22"/>
    </location>
</feature>
<feature type="compositionally biased region" description="Basic and acidic residues" evidence="1">
    <location>
        <begin position="10"/>
        <end position="20"/>
    </location>
</feature>
<dbReference type="AlphaFoldDB" id="A0A9Q1AYC3"/>
<dbReference type="EMBL" id="JAPFRF010000011">
    <property type="protein sequence ID" value="KAJ7317968.1"/>
    <property type="molecule type" value="Genomic_DNA"/>
</dbReference>
<reference evidence="2" key="1">
    <citation type="journal article" date="2023" name="DNA Res.">
        <title>Chromosome-level genome assembly of Phrynocephalus forsythii using third-generation DNA sequencing and Hi-C analysis.</title>
        <authorList>
            <person name="Qi Y."/>
            <person name="Zhao W."/>
            <person name="Zhao Y."/>
            <person name="Niu C."/>
            <person name="Cao S."/>
            <person name="Zhang Y."/>
        </authorList>
    </citation>
    <scope>NUCLEOTIDE SEQUENCE</scope>
    <source>
        <tissue evidence="2">Muscle</tissue>
    </source>
</reference>
<gene>
    <name evidence="2" type="ORF">JRQ81_004130</name>
</gene>
<dbReference type="Proteomes" id="UP001142489">
    <property type="component" value="Unassembled WGS sequence"/>
</dbReference>
<organism evidence="2 3">
    <name type="scientific">Phrynocephalus forsythii</name>
    <dbReference type="NCBI Taxonomy" id="171643"/>
    <lineage>
        <taxon>Eukaryota</taxon>
        <taxon>Metazoa</taxon>
        <taxon>Chordata</taxon>
        <taxon>Craniata</taxon>
        <taxon>Vertebrata</taxon>
        <taxon>Euteleostomi</taxon>
        <taxon>Lepidosauria</taxon>
        <taxon>Squamata</taxon>
        <taxon>Bifurcata</taxon>
        <taxon>Unidentata</taxon>
        <taxon>Episquamata</taxon>
        <taxon>Toxicofera</taxon>
        <taxon>Iguania</taxon>
        <taxon>Acrodonta</taxon>
        <taxon>Agamidae</taxon>
        <taxon>Agaminae</taxon>
        <taxon>Phrynocephalus</taxon>
    </lineage>
</organism>
<keyword evidence="3" id="KW-1185">Reference proteome</keyword>
<sequence length="64" mass="6900">MKEKVRHGGRGRDWSGRASEEELSVPLEETVVLFSARINPLVSQGLVRGWQVSALAGAQVALGI</sequence>
<name>A0A9Q1AYC3_9SAUR</name>
<evidence type="ECO:0000313" key="3">
    <source>
        <dbReference type="Proteomes" id="UP001142489"/>
    </source>
</evidence>
<accession>A0A9Q1AYC3</accession>